<evidence type="ECO:0000259" key="1">
    <source>
        <dbReference type="Pfam" id="PF00583"/>
    </source>
</evidence>
<evidence type="ECO:0000313" key="2">
    <source>
        <dbReference type="EMBL" id="OEG73097.1"/>
    </source>
</evidence>
<dbReference type="Proteomes" id="UP000095230">
    <property type="component" value="Unassembled WGS sequence"/>
</dbReference>
<dbReference type="SUPFAM" id="SSF55729">
    <property type="entry name" value="Acyl-CoA N-acyltransferases (Nat)"/>
    <property type="match status" value="1"/>
</dbReference>
<dbReference type="InterPro" id="IPR000182">
    <property type="entry name" value="GNAT_dom"/>
</dbReference>
<dbReference type="RefSeq" id="WP_069671662.1">
    <property type="nucleotide sequence ID" value="NZ_MCBT01000044.1"/>
</dbReference>
<protein>
    <submittedName>
        <fullName evidence="2">Acetyltransferase</fullName>
    </submittedName>
</protein>
<dbReference type="Gene3D" id="3.40.630.30">
    <property type="match status" value="1"/>
</dbReference>
<reference evidence="2 3" key="1">
    <citation type="submission" date="2016-07" db="EMBL/GenBank/DDBJ databases">
        <title>Whole-genome of two Shewanella species isolated from a digestive organ of sea cucumber Apostichopus japonicus Selenka 1867.</title>
        <authorList>
            <person name="Hong H.-H."/>
            <person name="Choi H."/>
            <person name="Cheon S."/>
            <person name="Oh J.-S."/>
            <person name="Lee H.-G."/>
            <person name="Park C."/>
        </authorList>
    </citation>
    <scope>NUCLEOTIDE SEQUENCE [LARGE SCALE GENOMIC DNA]</scope>
    <source>
        <strain evidence="2 3">CSB03KR</strain>
    </source>
</reference>
<proteinExistence type="predicted"/>
<dbReference type="OrthoDB" id="5109343at2"/>
<dbReference type="STRING" id="23.BEL05_06795"/>
<gene>
    <name evidence="2" type="ORF">BEL05_06795</name>
</gene>
<name>A0A1E5IRN2_SHECO</name>
<feature type="domain" description="N-acetyltransferase" evidence="1">
    <location>
        <begin position="52"/>
        <end position="154"/>
    </location>
</feature>
<dbReference type="AlphaFoldDB" id="A0A1E5IRN2"/>
<dbReference type="Pfam" id="PF00583">
    <property type="entry name" value="Acetyltransf_1"/>
    <property type="match status" value="1"/>
</dbReference>
<organism evidence="2 3">
    <name type="scientific">Shewanella colwelliana</name>
    <name type="common">Alteromonas colwelliana</name>
    <dbReference type="NCBI Taxonomy" id="23"/>
    <lineage>
        <taxon>Bacteria</taxon>
        <taxon>Pseudomonadati</taxon>
        <taxon>Pseudomonadota</taxon>
        <taxon>Gammaproteobacteria</taxon>
        <taxon>Alteromonadales</taxon>
        <taxon>Shewanellaceae</taxon>
        <taxon>Shewanella</taxon>
    </lineage>
</organism>
<evidence type="ECO:0000313" key="3">
    <source>
        <dbReference type="Proteomes" id="UP000095230"/>
    </source>
</evidence>
<comment type="caution">
    <text evidence="2">The sequence shown here is derived from an EMBL/GenBank/DDBJ whole genome shotgun (WGS) entry which is preliminary data.</text>
</comment>
<keyword evidence="2" id="KW-0808">Transferase</keyword>
<dbReference type="EMBL" id="MCBT01000044">
    <property type="protein sequence ID" value="OEG73097.1"/>
    <property type="molecule type" value="Genomic_DNA"/>
</dbReference>
<dbReference type="InterPro" id="IPR016181">
    <property type="entry name" value="Acyl_CoA_acyltransferase"/>
</dbReference>
<dbReference type="GO" id="GO:0016747">
    <property type="term" value="F:acyltransferase activity, transferring groups other than amino-acyl groups"/>
    <property type="evidence" value="ECO:0007669"/>
    <property type="project" value="InterPro"/>
</dbReference>
<accession>A0A1E5IRN2</accession>
<sequence length="181" mass="20578">MQIRQATLADAQVIAQLEQSQLEAELEPSQRGGVMTGQSFSLGDIQTLIKAHWIVLAEQDGAIIGYVVAGKWSFFESWPIYRRLLGRMRDLEFNGRTLNRQNCCQYGPIWISPESRGQGVFEGLVSMLKSLLGEKYPMMLTFIAEDNERSFHAHTNKAAMQVVDFFSFDDRDYYLLVSATQ</sequence>